<evidence type="ECO:0008006" key="3">
    <source>
        <dbReference type="Google" id="ProtNLM"/>
    </source>
</evidence>
<organism evidence="1 2">
    <name type="scientific">Saponaria officinalis</name>
    <name type="common">Common soapwort</name>
    <name type="synonym">Lychnis saponaria</name>
    <dbReference type="NCBI Taxonomy" id="3572"/>
    <lineage>
        <taxon>Eukaryota</taxon>
        <taxon>Viridiplantae</taxon>
        <taxon>Streptophyta</taxon>
        <taxon>Embryophyta</taxon>
        <taxon>Tracheophyta</taxon>
        <taxon>Spermatophyta</taxon>
        <taxon>Magnoliopsida</taxon>
        <taxon>eudicotyledons</taxon>
        <taxon>Gunneridae</taxon>
        <taxon>Pentapetalae</taxon>
        <taxon>Caryophyllales</taxon>
        <taxon>Caryophyllaceae</taxon>
        <taxon>Caryophylleae</taxon>
        <taxon>Saponaria</taxon>
    </lineage>
</organism>
<protein>
    <recommendedName>
        <fullName evidence="3">Transmembrane protein</fullName>
    </recommendedName>
</protein>
<reference evidence="1" key="1">
    <citation type="submission" date="2024-03" db="EMBL/GenBank/DDBJ databases">
        <title>WGS assembly of Saponaria officinalis var. Norfolk2.</title>
        <authorList>
            <person name="Jenkins J."/>
            <person name="Shu S."/>
            <person name="Grimwood J."/>
            <person name="Barry K."/>
            <person name="Goodstein D."/>
            <person name="Schmutz J."/>
            <person name="Leebens-Mack J."/>
            <person name="Osbourn A."/>
        </authorList>
    </citation>
    <scope>NUCLEOTIDE SEQUENCE [LARGE SCALE GENOMIC DNA]</scope>
    <source>
        <strain evidence="1">JIC</strain>
    </source>
</reference>
<keyword evidence="2" id="KW-1185">Reference proteome</keyword>
<accession>A0AAW1GGV4</accession>
<dbReference type="AlphaFoldDB" id="A0AAW1GGV4"/>
<evidence type="ECO:0000313" key="2">
    <source>
        <dbReference type="Proteomes" id="UP001443914"/>
    </source>
</evidence>
<sequence>MMCNVIINDNLVIITDVLSKDLLPCPQLQILCTPQPIQILCTFYHVHNCKFYVHLSQFNYVSPPNSTTGQKHIALIEEMMTGKKHCFTSSTNHSETWQDPFLLRSSSPQPSLLQLPSLLRSSSPQPSLPSAVAFFSAVIVSSAFTSAVAFSSTDVVSTSFSFAVFLSTHLIPIQRKIILFQSKQKQTKIVRSITNTTAVDLFKHGIGPDKAKLMGPN</sequence>
<dbReference type="Proteomes" id="UP001443914">
    <property type="component" value="Unassembled WGS sequence"/>
</dbReference>
<gene>
    <name evidence="1" type="ORF">RND81_14G027700</name>
</gene>
<dbReference type="EMBL" id="JBDFQZ010000014">
    <property type="protein sequence ID" value="KAK9664233.1"/>
    <property type="molecule type" value="Genomic_DNA"/>
</dbReference>
<proteinExistence type="predicted"/>
<evidence type="ECO:0000313" key="1">
    <source>
        <dbReference type="EMBL" id="KAK9664233.1"/>
    </source>
</evidence>
<name>A0AAW1GGV4_SAPOF</name>
<comment type="caution">
    <text evidence="1">The sequence shown here is derived from an EMBL/GenBank/DDBJ whole genome shotgun (WGS) entry which is preliminary data.</text>
</comment>